<dbReference type="EMBL" id="JASPKZ010005566">
    <property type="protein sequence ID" value="KAJ9588579.1"/>
    <property type="molecule type" value="Genomic_DNA"/>
</dbReference>
<sequence length="52" mass="5924">SVVSVSKQKRHITCHTEYVLRRTRSSTTECFLATVSFIRCIQSSKKLCTSES</sequence>
<gene>
    <name evidence="1" type="ORF">L9F63_028118</name>
</gene>
<protein>
    <submittedName>
        <fullName evidence="1">Uncharacterized protein</fullName>
    </submittedName>
</protein>
<feature type="non-terminal residue" evidence="1">
    <location>
        <position position="52"/>
    </location>
</feature>
<reference evidence="1" key="2">
    <citation type="submission" date="2023-05" db="EMBL/GenBank/DDBJ databases">
        <authorList>
            <person name="Fouks B."/>
        </authorList>
    </citation>
    <scope>NUCLEOTIDE SEQUENCE</scope>
    <source>
        <strain evidence="1">Stay&amp;Tobe</strain>
        <tissue evidence="1">Testes</tissue>
    </source>
</reference>
<evidence type="ECO:0000313" key="2">
    <source>
        <dbReference type="Proteomes" id="UP001233999"/>
    </source>
</evidence>
<dbReference type="AlphaFoldDB" id="A0AAD7ZXH2"/>
<evidence type="ECO:0000313" key="1">
    <source>
        <dbReference type="EMBL" id="KAJ9588579.1"/>
    </source>
</evidence>
<reference evidence="1" key="1">
    <citation type="journal article" date="2023" name="IScience">
        <title>Live-bearing cockroach genome reveals convergent evolutionary mechanisms linked to viviparity in insects and beyond.</title>
        <authorList>
            <person name="Fouks B."/>
            <person name="Harrison M.C."/>
            <person name="Mikhailova A.A."/>
            <person name="Marchal E."/>
            <person name="English S."/>
            <person name="Carruthers M."/>
            <person name="Jennings E.C."/>
            <person name="Chiamaka E.L."/>
            <person name="Frigard R.A."/>
            <person name="Pippel M."/>
            <person name="Attardo G.M."/>
            <person name="Benoit J.B."/>
            <person name="Bornberg-Bauer E."/>
            <person name="Tobe S.S."/>
        </authorList>
    </citation>
    <scope>NUCLEOTIDE SEQUENCE</scope>
    <source>
        <strain evidence="1">Stay&amp;Tobe</strain>
    </source>
</reference>
<organism evidence="1 2">
    <name type="scientific">Diploptera punctata</name>
    <name type="common">Pacific beetle cockroach</name>
    <dbReference type="NCBI Taxonomy" id="6984"/>
    <lineage>
        <taxon>Eukaryota</taxon>
        <taxon>Metazoa</taxon>
        <taxon>Ecdysozoa</taxon>
        <taxon>Arthropoda</taxon>
        <taxon>Hexapoda</taxon>
        <taxon>Insecta</taxon>
        <taxon>Pterygota</taxon>
        <taxon>Neoptera</taxon>
        <taxon>Polyneoptera</taxon>
        <taxon>Dictyoptera</taxon>
        <taxon>Blattodea</taxon>
        <taxon>Blaberoidea</taxon>
        <taxon>Blaberidae</taxon>
        <taxon>Diplopterinae</taxon>
        <taxon>Diploptera</taxon>
    </lineage>
</organism>
<dbReference type="Proteomes" id="UP001233999">
    <property type="component" value="Unassembled WGS sequence"/>
</dbReference>
<proteinExistence type="predicted"/>
<name>A0AAD7ZXH2_DIPPU</name>
<feature type="non-terminal residue" evidence="1">
    <location>
        <position position="1"/>
    </location>
</feature>
<comment type="caution">
    <text evidence="1">The sequence shown here is derived from an EMBL/GenBank/DDBJ whole genome shotgun (WGS) entry which is preliminary data.</text>
</comment>
<keyword evidence="2" id="KW-1185">Reference proteome</keyword>
<accession>A0AAD7ZXH2</accession>